<dbReference type="Pfam" id="PF00514">
    <property type="entry name" value="Arm"/>
    <property type="match status" value="1"/>
</dbReference>
<dbReference type="EMBL" id="CAJRST010022223">
    <property type="protein sequence ID" value="CAG5957901.1"/>
    <property type="molecule type" value="Genomic_DNA"/>
</dbReference>
<keyword evidence="3" id="KW-0677">Repeat</keyword>
<dbReference type="Gene3D" id="1.25.10.10">
    <property type="entry name" value="Leucine-rich Repeat Variant"/>
    <property type="match status" value="1"/>
</dbReference>
<dbReference type="InterPro" id="IPR028435">
    <property type="entry name" value="Plakophilin/d_Catenin"/>
</dbReference>
<comment type="caution">
    <text evidence="8">The sequence shown here is derived from an EMBL/GenBank/DDBJ whole genome shotgun (WGS) entry which is preliminary data.</text>
</comment>
<feature type="compositionally biased region" description="Polar residues" evidence="7">
    <location>
        <begin position="1"/>
        <end position="15"/>
    </location>
</feature>
<accession>A0A8S4BL49</accession>
<dbReference type="GO" id="GO:0005737">
    <property type="term" value="C:cytoplasm"/>
    <property type="evidence" value="ECO:0007669"/>
    <property type="project" value="TreeGrafter"/>
</dbReference>
<dbReference type="GO" id="GO:0005634">
    <property type="term" value="C:nucleus"/>
    <property type="evidence" value="ECO:0007669"/>
    <property type="project" value="TreeGrafter"/>
</dbReference>
<dbReference type="SMART" id="SM00185">
    <property type="entry name" value="ARM"/>
    <property type="match status" value="6"/>
</dbReference>
<dbReference type="GO" id="GO:0098609">
    <property type="term" value="P:cell-cell adhesion"/>
    <property type="evidence" value="ECO:0007669"/>
    <property type="project" value="InterPro"/>
</dbReference>
<evidence type="ECO:0000256" key="1">
    <source>
        <dbReference type="ARBA" id="ARBA00004282"/>
    </source>
</evidence>
<reference evidence="8" key="1">
    <citation type="submission" date="2021-05" db="EMBL/GenBank/DDBJ databases">
        <authorList>
            <person name="Tigano A."/>
        </authorList>
    </citation>
    <scope>NUCLEOTIDE SEQUENCE</scope>
</reference>
<protein>
    <submittedName>
        <fullName evidence="8">(Atlantic silverside) hypothetical protein</fullName>
    </submittedName>
</protein>
<dbReference type="GO" id="GO:0005912">
    <property type="term" value="C:adherens junction"/>
    <property type="evidence" value="ECO:0007669"/>
    <property type="project" value="TreeGrafter"/>
</dbReference>
<dbReference type="PROSITE" id="PS50176">
    <property type="entry name" value="ARM_REPEAT"/>
    <property type="match status" value="2"/>
</dbReference>
<evidence type="ECO:0000256" key="2">
    <source>
        <dbReference type="ARBA" id="ARBA00005462"/>
    </source>
</evidence>
<evidence type="ECO:0000313" key="9">
    <source>
        <dbReference type="Proteomes" id="UP000677803"/>
    </source>
</evidence>
<keyword evidence="5" id="KW-0965">Cell junction</keyword>
<dbReference type="PANTHER" id="PTHR10372">
    <property type="entry name" value="PLAKOPHILLIN-RELATED"/>
    <property type="match status" value="1"/>
</dbReference>
<evidence type="ECO:0000256" key="5">
    <source>
        <dbReference type="ARBA" id="ARBA00022949"/>
    </source>
</evidence>
<dbReference type="InterPro" id="IPR011989">
    <property type="entry name" value="ARM-like"/>
</dbReference>
<dbReference type="PANTHER" id="PTHR10372:SF1">
    <property type="entry name" value="PLAKOPHILIN-3"/>
    <property type="match status" value="1"/>
</dbReference>
<organism evidence="8 9">
    <name type="scientific">Menidia menidia</name>
    <name type="common">Atlantic silverside</name>
    <dbReference type="NCBI Taxonomy" id="238744"/>
    <lineage>
        <taxon>Eukaryota</taxon>
        <taxon>Metazoa</taxon>
        <taxon>Chordata</taxon>
        <taxon>Craniata</taxon>
        <taxon>Vertebrata</taxon>
        <taxon>Euteleostomi</taxon>
        <taxon>Actinopterygii</taxon>
        <taxon>Neopterygii</taxon>
        <taxon>Teleostei</taxon>
        <taxon>Neoteleostei</taxon>
        <taxon>Acanthomorphata</taxon>
        <taxon>Ovalentaria</taxon>
        <taxon>Atherinomorphae</taxon>
        <taxon>Atheriniformes</taxon>
        <taxon>Atherinopsidae</taxon>
        <taxon>Menidiinae</taxon>
        <taxon>Menidia</taxon>
    </lineage>
</organism>
<feature type="compositionally biased region" description="Basic and acidic residues" evidence="7">
    <location>
        <begin position="60"/>
        <end position="71"/>
    </location>
</feature>
<keyword evidence="9" id="KW-1185">Reference proteome</keyword>
<proteinExistence type="inferred from homology"/>
<evidence type="ECO:0000313" key="8">
    <source>
        <dbReference type="EMBL" id="CAG5957901.1"/>
    </source>
</evidence>
<feature type="repeat" description="ARM" evidence="6">
    <location>
        <begin position="515"/>
        <end position="557"/>
    </location>
</feature>
<comment type="similarity">
    <text evidence="2">Belongs to the beta-catenin family.</text>
</comment>
<dbReference type="InterPro" id="IPR000225">
    <property type="entry name" value="Armadillo"/>
</dbReference>
<feature type="repeat" description="ARM" evidence="6">
    <location>
        <begin position="473"/>
        <end position="515"/>
    </location>
</feature>
<name>A0A8S4BL49_9TELE</name>
<evidence type="ECO:0000256" key="6">
    <source>
        <dbReference type="PROSITE-ProRule" id="PRU00259"/>
    </source>
</evidence>
<keyword evidence="4" id="KW-0130">Cell adhesion</keyword>
<dbReference type="OrthoDB" id="3245100at2759"/>
<sequence length="894" mass="98231">MSRSLSGTNRNSSPVRQVPGAGPVPERLHLPRGAAPLCAPPPPSLSPHSELLLPRHRRADRSPKDRLTKRADLPQLVAMSAISTENVFFTALQPNSSVTTYGLPSEMQLGNGGSASDMEAKARRVQQQVQMRLAEKSTLPRQNGTASQFAMSDYDGSSTVKYNTYTPNFSSKSSFMYSGSRTMGPQMSQRNNFSSRSAGPQLAQFQKMSIGGGFVGGGDGGFYQDDFHVGGHRGTMRQQSRMDHDAMSFHSIRNPPIDNSDNGSMMSERDAVLSHQYAQSAVNGYATQRGQGGGTMTYQAPMRRSLSSTLIHSGGMMGGGGAEVIQQQHSFKGPAYRTINRIANRNRMSMGSTSGNIMSASASSFGGGRDRVDQGFIMPVMPSGSQGNLLMQRQGNLSRAASLKSIHSVGKGYDVTGMNGGEFDINGLNDMDMATAVDFLRQDDTGLQVLGAAYIQHQCYNHIESKDQVRLMEGIEPLVKLISSKNREVQGYVTGATRNLIYGNNDNKKALVQLGGIPALVKALEDEDEELQKNITGILWNLSSRETMKDLLAKETLYDLTKKILVPLVAKDLHVNEDLSLEEIIYNTTGCLRNLSSGSDKTRTLMKDTDGLVESLVTYFNKSVEKDVIENKGVENAMCILRNLSYKVLEELPPSVKARLGENRDLDTEDMGTVGCFTPQSRKAKKKKTQLTFSEISKSPKDQEWLYHPKILGVYHTVMKSRLANTTCREAAIGAMQNITSGDMNWASELSNWALEQERVLPTILDCLYTDVENELRSLTCLLRNLSRHTNNKDDMATKTINSLLEKLPRNSPNDTSNEVILNICGVLNNLVTGSFVAARDINFFNGVEKLMGIKNTKDTSPGGLRAAKAASTVLTNMYHYKKLRKKYRTVRNP</sequence>
<dbReference type="GO" id="GO:0005886">
    <property type="term" value="C:plasma membrane"/>
    <property type="evidence" value="ECO:0007669"/>
    <property type="project" value="TreeGrafter"/>
</dbReference>
<dbReference type="InterPro" id="IPR016024">
    <property type="entry name" value="ARM-type_fold"/>
</dbReference>
<evidence type="ECO:0000256" key="7">
    <source>
        <dbReference type="SAM" id="MobiDB-lite"/>
    </source>
</evidence>
<dbReference type="Proteomes" id="UP000677803">
    <property type="component" value="Unassembled WGS sequence"/>
</dbReference>
<evidence type="ECO:0000256" key="3">
    <source>
        <dbReference type="ARBA" id="ARBA00022737"/>
    </source>
</evidence>
<dbReference type="SUPFAM" id="SSF48371">
    <property type="entry name" value="ARM repeat"/>
    <property type="match status" value="1"/>
</dbReference>
<dbReference type="AlphaFoldDB" id="A0A8S4BL49"/>
<feature type="region of interest" description="Disordered" evidence="7">
    <location>
        <begin position="1"/>
        <end position="71"/>
    </location>
</feature>
<evidence type="ECO:0000256" key="4">
    <source>
        <dbReference type="ARBA" id="ARBA00022889"/>
    </source>
</evidence>
<comment type="subcellular location">
    <subcellularLocation>
        <location evidence="1">Cell junction</location>
    </subcellularLocation>
</comment>
<gene>
    <name evidence="8" type="ORF">MMEN_LOCUS14775</name>
</gene>